<dbReference type="AlphaFoldDB" id="A0A8T8K2N1"/>
<evidence type="ECO:0000259" key="2">
    <source>
        <dbReference type="PROSITE" id="PS50943"/>
    </source>
</evidence>
<dbReference type="CDD" id="cd00093">
    <property type="entry name" value="HTH_XRE"/>
    <property type="match status" value="1"/>
</dbReference>
<accession>A0A8T8K2N1</accession>
<dbReference type="SMART" id="SM00530">
    <property type="entry name" value="HTH_XRE"/>
    <property type="match status" value="1"/>
</dbReference>
<dbReference type="GO" id="GO:0003677">
    <property type="term" value="F:DNA binding"/>
    <property type="evidence" value="ECO:0007669"/>
    <property type="project" value="UniProtKB-KW"/>
</dbReference>
<dbReference type="Gene3D" id="2.60.120.10">
    <property type="entry name" value="Jelly Rolls"/>
    <property type="match status" value="1"/>
</dbReference>
<dbReference type="SUPFAM" id="SSF47413">
    <property type="entry name" value="lambda repressor-like DNA-binding domains"/>
    <property type="match status" value="1"/>
</dbReference>
<dbReference type="OrthoDB" id="53252at2157"/>
<dbReference type="KEGG" id="meme:HYG87_02490"/>
<evidence type="ECO:0000313" key="4">
    <source>
        <dbReference type="Proteomes" id="UP000681041"/>
    </source>
</evidence>
<organism evidence="3 4">
    <name type="scientific">Methanobacterium alkalithermotolerans</name>
    <dbReference type="NCBI Taxonomy" id="2731220"/>
    <lineage>
        <taxon>Archaea</taxon>
        <taxon>Methanobacteriati</taxon>
        <taxon>Methanobacteriota</taxon>
        <taxon>Methanomada group</taxon>
        <taxon>Methanobacteria</taxon>
        <taxon>Methanobacteriales</taxon>
        <taxon>Methanobacteriaceae</taxon>
        <taxon>Methanobacterium</taxon>
    </lineage>
</organism>
<dbReference type="GO" id="GO:0003700">
    <property type="term" value="F:DNA-binding transcription factor activity"/>
    <property type="evidence" value="ECO:0007669"/>
    <property type="project" value="TreeGrafter"/>
</dbReference>
<keyword evidence="4" id="KW-1185">Reference proteome</keyword>
<dbReference type="Gene3D" id="1.10.260.40">
    <property type="entry name" value="lambda repressor-like DNA-binding domains"/>
    <property type="match status" value="1"/>
</dbReference>
<dbReference type="PANTHER" id="PTHR46797:SF19">
    <property type="entry name" value="BLL2473 PROTEIN"/>
    <property type="match status" value="1"/>
</dbReference>
<dbReference type="PROSITE" id="PS50943">
    <property type="entry name" value="HTH_CROC1"/>
    <property type="match status" value="1"/>
</dbReference>
<dbReference type="SUPFAM" id="SSF51182">
    <property type="entry name" value="RmlC-like cupins"/>
    <property type="match status" value="1"/>
</dbReference>
<dbReference type="InterPro" id="IPR014710">
    <property type="entry name" value="RmlC-like_jellyroll"/>
</dbReference>
<feature type="domain" description="HTH cro/C1-type" evidence="2">
    <location>
        <begin position="11"/>
        <end position="65"/>
    </location>
</feature>
<dbReference type="CDD" id="cd02209">
    <property type="entry name" value="cupin_XRE_C"/>
    <property type="match status" value="1"/>
</dbReference>
<dbReference type="Pfam" id="PF07883">
    <property type="entry name" value="Cupin_2"/>
    <property type="match status" value="1"/>
</dbReference>
<evidence type="ECO:0000256" key="1">
    <source>
        <dbReference type="ARBA" id="ARBA00023125"/>
    </source>
</evidence>
<dbReference type="InterPro" id="IPR010982">
    <property type="entry name" value="Lambda_DNA-bd_dom_sf"/>
</dbReference>
<protein>
    <submittedName>
        <fullName evidence="3">Helix-turn-helix transcriptional regulator</fullName>
    </submittedName>
</protein>
<dbReference type="EMBL" id="CP058560">
    <property type="protein sequence ID" value="QUH22718.1"/>
    <property type="molecule type" value="Genomic_DNA"/>
</dbReference>
<dbReference type="RefSeq" id="WP_211533665.1">
    <property type="nucleotide sequence ID" value="NZ_CP058560.1"/>
</dbReference>
<dbReference type="InterPro" id="IPR011051">
    <property type="entry name" value="RmlC_Cupin_sf"/>
</dbReference>
<evidence type="ECO:0000313" key="3">
    <source>
        <dbReference type="EMBL" id="QUH22718.1"/>
    </source>
</evidence>
<dbReference type="Proteomes" id="UP000681041">
    <property type="component" value="Chromosome"/>
</dbReference>
<reference evidence="3" key="1">
    <citation type="submission" date="2020-07" db="EMBL/GenBank/DDBJ databases">
        <title>Methanobacterium. sp. MethCan genome.</title>
        <authorList>
            <person name="Postec A."/>
            <person name="Quemeneur M."/>
        </authorList>
    </citation>
    <scope>NUCLEOTIDE SEQUENCE</scope>
    <source>
        <strain evidence="3">MethCAN</strain>
    </source>
</reference>
<keyword evidence="1" id="KW-0238">DNA-binding</keyword>
<dbReference type="InterPro" id="IPR013096">
    <property type="entry name" value="Cupin_2"/>
</dbReference>
<gene>
    <name evidence="3" type="ORF">HYG87_02490</name>
</gene>
<dbReference type="GeneID" id="64819597"/>
<name>A0A8T8K2N1_9EURY</name>
<dbReference type="InterPro" id="IPR001387">
    <property type="entry name" value="Cro/C1-type_HTH"/>
</dbReference>
<sequence>MREKNIIGAKIRNLRQEREMSMEELARASGNTRELIESIENGEIVTSLTPLIKIARALGVRLGTFMDDAPQKGLVVVKKGKSHQVIYFSGEEGQTKESALEFYSLGSPKSDRHMEPFLVDVDIHKEDSYKLSSHEGEEFIYVLNGHLELLYGHEKYQIKEGDSIYYDSVVPHHLHALGENKAKILAVVYTPF</sequence>
<proteinExistence type="predicted"/>
<dbReference type="PANTHER" id="PTHR46797">
    <property type="entry name" value="HTH-TYPE TRANSCRIPTIONAL REGULATOR"/>
    <property type="match status" value="1"/>
</dbReference>
<dbReference type="GO" id="GO:0005829">
    <property type="term" value="C:cytosol"/>
    <property type="evidence" value="ECO:0007669"/>
    <property type="project" value="TreeGrafter"/>
</dbReference>
<dbReference type="Pfam" id="PF01381">
    <property type="entry name" value="HTH_3"/>
    <property type="match status" value="1"/>
</dbReference>
<dbReference type="InterPro" id="IPR050807">
    <property type="entry name" value="TransReg_Diox_bact_type"/>
</dbReference>